<feature type="domain" description="Tetrapyrrole methylase" evidence="2">
    <location>
        <begin position="6"/>
        <end position="187"/>
    </location>
</feature>
<proteinExistence type="predicted"/>
<dbReference type="KEGG" id="vmo:VMUT_0488"/>
<dbReference type="AlphaFoldDB" id="F0QUN8"/>
<sequence length="219" mass="24704">MIVISIYVVGVGPWDPELITVKAIKILNKADIVFYGSLVNEEIISMYAPKAERIYMGHVRGDAHREYIIKAIELARRGLNVVFLKNGDPVIFGRGVEICKESIRNGIPCEIVPGVSSFTAAAARFMVELKGIVTLMAYPDIDYDVESDIKVIFMGTRIAKELIRKFSDRNDVIVISRVTYPDEEAHRLDINDPVIDELNVKPPSLIFIIRRDNYGNYDT</sequence>
<evidence type="ECO:0000313" key="3">
    <source>
        <dbReference type="EMBL" id="ADY00699.1"/>
    </source>
</evidence>
<protein>
    <submittedName>
        <fullName evidence="3">Uroporphyrin-III C/tetrapyrrole (Corrin/Porphyrin) methyltransferase</fullName>
    </submittedName>
</protein>
<dbReference type="GO" id="GO:0004851">
    <property type="term" value="F:uroporphyrin-III C-methyltransferase activity"/>
    <property type="evidence" value="ECO:0007669"/>
    <property type="project" value="TreeGrafter"/>
</dbReference>
<keyword evidence="1" id="KW-0627">Porphyrin biosynthesis</keyword>
<dbReference type="InterPro" id="IPR014777">
    <property type="entry name" value="4pyrrole_Mease_sub1"/>
</dbReference>
<dbReference type="HOGENOM" id="CLU_011276_7_2_2"/>
<dbReference type="PANTHER" id="PTHR45790">
    <property type="entry name" value="SIROHEME SYNTHASE-RELATED"/>
    <property type="match status" value="1"/>
</dbReference>
<keyword evidence="3" id="KW-0808">Transferase</keyword>
<dbReference type="InterPro" id="IPR050161">
    <property type="entry name" value="Siro_Cobalamin_biosynth"/>
</dbReference>
<dbReference type="InterPro" id="IPR035996">
    <property type="entry name" value="4pyrrol_Methylase_sf"/>
</dbReference>
<dbReference type="GO" id="GO:0019354">
    <property type="term" value="P:siroheme biosynthetic process"/>
    <property type="evidence" value="ECO:0007669"/>
    <property type="project" value="TreeGrafter"/>
</dbReference>
<dbReference type="eggNOG" id="arCOG00649">
    <property type="taxonomic scope" value="Archaea"/>
</dbReference>
<dbReference type="Gene3D" id="3.40.1010.10">
    <property type="entry name" value="Cobalt-precorrin-4 Transmethylase, Domain 1"/>
    <property type="match status" value="1"/>
</dbReference>
<dbReference type="Pfam" id="PF00590">
    <property type="entry name" value="TP_methylase"/>
    <property type="match status" value="1"/>
</dbReference>
<gene>
    <name evidence="3" type="ordered locus">VMUT_0488</name>
</gene>
<dbReference type="STRING" id="985053.VMUT_0488"/>
<reference evidence="3 4" key="1">
    <citation type="journal article" date="2011" name="J. Bacteriol.">
        <title>Complete genome sequence of 'Vulcanisaeta moutnovskia' strain 768-28, a novel member of the hyperthermophilic crenarchaeal genus vulcanisaeta.</title>
        <authorList>
            <person name="Gumerov V.M."/>
            <person name="Mardanov A.V."/>
            <person name="Beletsky A.V."/>
            <person name="Prokofeva M.I."/>
            <person name="Bonch-Osmolovskaya E.A."/>
            <person name="Ravin N.V."/>
            <person name="Skryabin K.G."/>
        </authorList>
    </citation>
    <scope>NUCLEOTIDE SEQUENCE [LARGE SCALE GENOMIC DNA]</scope>
    <source>
        <strain evidence="3 4">768-28</strain>
    </source>
</reference>
<evidence type="ECO:0000256" key="1">
    <source>
        <dbReference type="ARBA" id="ARBA00023244"/>
    </source>
</evidence>
<keyword evidence="4" id="KW-1185">Reference proteome</keyword>
<name>F0QUN8_VULM7</name>
<organism evidence="3 4">
    <name type="scientific">Vulcanisaeta moutnovskia (strain 768-28)</name>
    <dbReference type="NCBI Taxonomy" id="985053"/>
    <lineage>
        <taxon>Archaea</taxon>
        <taxon>Thermoproteota</taxon>
        <taxon>Thermoprotei</taxon>
        <taxon>Thermoproteales</taxon>
        <taxon>Thermoproteaceae</taxon>
        <taxon>Vulcanisaeta</taxon>
    </lineage>
</organism>
<dbReference type="RefSeq" id="WP_013603862.1">
    <property type="nucleotide sequence ID" value="NC_015151.1"/>
</dbReference>
<dbReference type="GO" id="GO:0032259">
    <property type="term" value="P:methylation"/>
    <property type="evidence" value="ECO:0007669"/>
    <property type="project" value="UniProtKB-KW"/>
</dbReference>
<dbReference type="EMBL" id="CP002529">
    <property type="protein sequence ID" value="ADY00699.1"/>
    <property type="molecule type" value="Genomic_DNA"/>
</dbReference>
<dbReference type="GeneID" id="10288140"/>
<dbReference type="Proteomes" id="UP000007485">
    <property type="component" value="Chromosome"/>
</dbReference>
<dbReference type="SUPFAM" id="SSF53790">
    <property type="entry name" value="Tetrapyrrole methylase"/>
    <property type="match status" value="1"/>
</dbReference>
<evidence type="ECO:0000259" key="2">
    <source>
        <dbReference type="Pfam" id="PF00590"/>
    </source>
</evidence>
<dbReference type="InterPro" id="IPR000878">
    <property type="entry name" value="4pyrrol_Mease"/>
</dbReference>
<dbReference type="PANTHER" id="PTHR45790:SF3">
    <property type="entry name" value="S-ADENOSYL-L-METHIONINE-DEPENDENT UROPORPHYRINOGEN III METHYLTRANSFERASE, CHLOROPLASTIC"/>
    <property type="match status" value="1"/>
</dbReference>
<dbReference type="OrthoDB" id="24444at2157"/>
<keyword evidence="3" id="KW-0489">Methyltransferase</keyword>
<accession>F0QUN8</accession>
<evidence type="ECO:0000313" key="4">
    <source>
        <dbReference type="Proteomes" id="UP000007485"/>
    </source>
</evidence>